<dbReference type="EMBL" id="KZ613912">
    <property type="protein sequence ID" value="PMD51499.1"/>
    <property type="molecule type" value="Genomic_DNA"/>
</dbReference>
<name>A0A2J6SL53_9HELO</name>
<evidence type="ECO:0000313" key="2">
    <source>
        <dbReference type="Proteomes" id="UP000235371"/>
    </source>
</evidence>
<dbReference type="GeneID" id="36579331"/>
<sequence length="162" mass="18766">MQRCDASAALGESLSRQRVSTCRTGRSSTHIYIFSDESLSIGDRLFGFRYNVQPSSTERSCARHELQANSRSPNRDATFVIYDAIKQVTEVIGNTIHNRKLQSRFRRELLQMQVLNSRLVIFVKSGNEKIRFRVFNTLLRSLRLEYRASQTVENWVCTVGEW</sequence>
<dbReference type="RefSeq" id="XP_024728403.1">
    <property type="nucleotide sequence ID" value="XM_024871249.1"/>
</dbReference>
<dbReference type="AlphaFoldDB" id="A0A2J6SL53"/>
<accession>A0A2J6SL53</accession>
<dbReference type="Proteomes" id="UP000235371">
    <property type="component" value="Unassembled WGS sequence"/>
</dbReference>
<gene>
    <name evidence="1" type="ORF">K444DRAFT_233424</name>
</gene>
<dbReference type="InParanoid" id="A0A2J6SL53"/>
<proteinExistence type="predicted"/>
<protein>
    <submittedName>
        <fullName evidence="1">Uncharacterized protein</fullName>
    </submittedName>
</protein>
<organism evidence="1 2">
    <name type="scientific">Hyaloscypha bicolor E</name>
    <dbReference type="NCBI Taxonomy" id="1095630"/>
    <lineage>
        <taxon>Eukaryota</taxon>
        <taxon>Fungi</taxon>
        <taxon>Dikarya</taxon>
        <taxon>Ascomycota</taxon>
        <taxon>Pezizomycotina</taxon>
        <taxon>Leotiomycetes</taxon>
        <taxon>Helotiales</taxon>
        <taxon>Hyaloscyphaceae</taxon>
        <taxon>Hyaloscypha</taxon>
        <taxon>Hyaloscypha bicolor</taxon>
    </lineage>
</organism>
<keyword evidence="2" id="KW-1185">Reference proteome</keyword>
<reference evidence="1 2" key="1">
    <citation type="submission" date="2016-04" db="EMBL/GenBank/DDBJ databases">
        <title>A degradative enzymes factory behind the ericoid mycorrhizal symbiosis.</title>
        <authorList>
            <consortium name="DOE Joint Genome Institute"/>
            <person name="Martino E."/>
            <person name="Morin E."/>
            <person name="Grelet G."/>
            <person name="Kuo A."/>
            <person name="Kohler A."/>
            <person name="Daghino S."/>
            <person name="Barry K."/>
            <person name="Choi C."/>
            <person name="Cichocki N."/>
            <person name="Clum A."/>
            <person name="Copeland A."/>
            <person name="Hainaut M."/>
            <person name="Haridas S."/>
            <person name="Labutti K."/>
            <person name="Lindquist E."/>
            <person name="Lipzen A."/>
            <person name="Khouja H.-R."/>
            <person name="Murat C."/>
            <person name="Ohm R."/>
            <person name="Olson A."/>
            <person name="Spatafora J."/>
            <person name="Veneault-Fourrey C."/>
            <person name="Henrissat B."/>
            <person name="Grigoriev I."/>
            <person name="Martin F."/>
            <person name="Perotto S."/>
        </authorList>
    </citation>
    <scope>NUCLEOTIDE SEQUENCE [LARGE SCALE GENOMIC DNA]</scope>
    <source>
        <strain evidence="1 2">E</strain>
    </source>
</reference>
<evidence type="ECO:0000313" key="1">
    <source>
        <dbReference type="EMBL" id="PMD51499.1"/>
    </source>
</evidence>